<dbReference type="SUPFAM" id="SSF103473">
    <property type="entry name" value="MFS general substrate transporter"/>
    <property type="match status" value="1"/>
</dbReference>
<feature type="transmembrane region" description="Helical" evidence="1">
    <location>
        <begin position="202"/>
        <end position="225"/>
    </location>
</feature>
<evidence type="ECO:0000256" key="1">
    <source>
        <dbReference type="SAM" id="Phobius"/>
    </source>
</evidence>
<proteinExistence type="predicted"/>
<reference evidence="2" key="1">
    <citation type="submission" date="2015-01" db="EMBL/GenBank/DDBJ databases">
        <authorList>
            <person name="Midha S."/>
            <person name="Anil M.G."/>
            <person name="Mishra D."/>
            <person name="Brahma K."/>
            <person name="Laha G.S."/>
            <person name="Sundaram R.M."/>
            <person name="Sonti R.V."/>
            <person name="Patil P.B."/>
        </authorList>
    </citation>
    <scope>NUCLEOTIDE SEQUENCE</scope>
    <source>
        <strain evidence="2">IXO792</strain>
    </source>
</reference>
<protein>
    <submittedName>
        <fullName evidence="2">MFS transporter</fullName>
    </submittedName>
</protein>
<feature type="transmembrane region" description="Helical" evidence="1">
    <location>
        <begin position="50"/>
        <end position="67"/>
    </location>
</feature>
<dbReference type="EMBL" id="CP047493">
    <property type="protein sequence ID" value="UXW00533.1"/>
    <property type="molecule type" value="Genomic_DNA"/>
</dbReference>
<feature type="transmembrane region" description="Helical" evidence="1">
    <location>
        <begin position="175"/>
        <end position="196"/>
    </location>
</feature>
<feature type="transmembrane region" description="Helical" evidence="1">
    <location>
        <begin position="113"/>
        <end position="133"/>
    </location>
</feature>
<feature type="transmembrane region" description="Helical" evidence="1">
    <location>
        <begin position="313"/>
        <end position="332"/>
    </location>
</feature>
<evidence type="ECO:0000313" key="2">
    <source>
        <dbReference type="EMBL" id="UXW00533.1"/>
    </source>
</evidence>
<keyword evidence="1" id="KW-0472">Membrane</keyword>
<sequence length="456" mass="47323">MPWSALAAFFFLSCGSAITTRMSLPPHALPPALPSAALLAYAAAHFGKSLLWYIGELLLIFALTEYVGLSSVAAGFSVAAGLLISAAMGVFAARRWRPGANLAWAGRSQWHGIAWAAIALSLLFLTPLLPPAMRLVCVLLVSLPFRIAYAVGDVAQNTLIGLARWPWRGARGVSALRLIGSGLAALSISAAIGLLLRAGEQTSASIALAFVATVSAIALLSAWWLRQSLQTHVVATTGAPSPAPTLRWQRQRLLPPSVIAALSLALPTFTKLAPYLAQTGRSSPGWSCAVLTGYAAGTILVQPLASRWLTTALRRLGASGVVLTAFGLLFALDAARHVWLDGALALGMGMGAGTAGHWVWARHAELACSHSAAQQANSIAILTASAQVALAIGSALIGLLLSACDSSDRRHEALAWAMALGPVVCGLLCVLLAWAGSLALPLRRKTPAAAATSPQV</sequence>
<dbReference type="Proteomes" id="UP000187097">
    <property type="component" value="Chromosome"/>
</dbReference>
<reference evidence="2" key="2">
    <citation type="submission" date="2020-01" db="EMBL/GenBank/DDBJ databases">
        <title>Complete genome investigation of Xanthomonas oryzae strains.</title>
        <authorList>
            <person name="Kaur A."/>
            <person name="Bansal K."/>
            <person name="Patil P.B."/>
        </authorList>
    </citation>
    <scope>NUCLEOTIDE SEQUENCE</scope>
    <source>
        <strain evidence="2">IXO792</strain>
    </source>
</reference>
<feature type="transmembrane region" description="Helical" evidence="1">
    <location>
        <begin position="379"/>
        <end position="401"/>
    </location>
</feature>
<name>A0AAJ5MAN1_XANOO</name>
<feature type="transmembrane region" description="Helical" evidence="1">
    <location>
        <begin position="338"/>
        <end position="359"/>
    </location>
</feature>
<dbReference type="AlphaFoldDB" id="A0AAJ5MAN1"/>
<feature type="transmembrane region" description="Helical" evidence="1">
    <location>
        <begin position="413"/>
        <end position="435"/>
    </location>
</feature>
<accession>A0AAJ5MAN1</accession>
<organism evidence="2 3">
    <name type="scientific">Xanthomonas oryzae pv. oryzae</name>
    <dbReference type="NCBI Taxonomy" id="64187"/>
    <lineage>
        <taxon>Bacteria</taxon>
        <taxon>Pseudomonadati</taxon>
        <taxon>Pseudomonadota</taxon>
        <taxon>Gammaproteobacteria</taxon>
        <taxon>Lysobacterales</taxon>
        <taxon>Lysobacteraceae</taxon>
        <taxon>Xanthomonas</taxon>
    </lineage>
</organism>
<dbReference type="InterPro" id="IPR036259">
    <property type="entry name" value="MFS_trans_sf"/>
</dbReference>
<gene>
    <name evidence="2" type="ORF">IXO792_04450</name>
</gene>
<evidence type="ECO:0000313" key="3">
    <source>
        <dbReference type="Proteomes" id="UP000187097"/>
    </source>
</evidence>
<keyword evidence="1" id="KW-1133">Transmembrane helix</keyword>
<feature type="transmembrane region" description="Helical" evidence="1">
    <location>
        <begin position="73"/>
        <end position="93"/>
    </location>
</feature>
<keyword evidence="1" id="KW-0812">Transmembrane</keyword>